<evidence type="ECO:0000313" key="2">
    <source>
        <dbReference type="Proteomes" id="UP000603865"/>
    </source>
</evidence>
<organism evidence="1 2">
    <name type="scientific">Deinococcus ruber</name>
    <dbReference type="NCBI Taxonomy" id="1848197"/>
    <lineage>
        <taxon>Bacteria</taxon>
        <taxon>Thermotogati</taxon>
        <taxon>Deinococcota</taxon>
        <taxon>Deinococci</taxon>
        <taxon>Deinococcales</taxon>
        <taxon>Deinococcaceae</taxon>
        <taxon>Deinococcus</taxon>
    </lineage>
</organism>
<dbReference type="AlphaFoldDB" id="A0A918BUC5"/>
<dbReference type="RefSeq" id="WP_189087546.1">
    <property type="nucleotide sequence ID" value="NZ_BMQL01000001.1"/>
</dbReference>
<sequence>MQAGTAFESLLESVLARVAAYIGWTVPPFQLAADERAVRPEGTISVARPIDFDDVLRGFSSDL</sequence>
<dbReference type="EMBL" id="BMQL01000001">
    <property type="protein sequence ID" value="GGQ93045.1"/>
    <property type="molecule type" value="Genomic_DNA"/>
</dbReference>
<protein>
    <submittedName>
        <fullName evidence="1">Uncharacterized protein</fullName>
    </submittedName>
</protein>
<name>A0A918BUC5_9DEIO</name>
<reference evidence="1" key="2">
    <citation type="submission" date="2020-09" db="EMBL/GenBank/DDBJ databases">
        <authorList>
            <person name="Sun Q."/>
            <person name="Ohkuma M."/>
        </authorList>
    </citation>
    <scope>NUCLEOTIDE SEQUENCE</scope>
    <source>
        <strain evidence="1">JCM 31311</strain>
    </source>
</reference>
<gene>
    <name evidence="1" type="ORF">GCM10008957_01260</name>
</gene>
<comment type="caution">
    <text evidence="1">The sequence shown here is derived from an EMBL/GenBank/DDBJ whole genome shotgun (WGS) entry which is preliminary data.</text>
</comment>
<evidence type="ECO:0000313" key="1">
    <source>
        <dbReference type="EMBL" id="GGQ93045.1"/>
    </source>
</evidence>
<reference evidence="1" key="1">
    <citation type="journal article" date="2014" name="Int. J. Syst. Evol. Microbiol.">
        <title>Complete genome sequence of Corynebacterium casei LMG S-19264T (=DSM 44701T), isolated from a smear-ripened cheese.</title>
        <authorList>
            <consortium name="US DOE Joint Genome Institute (JGI-PGF)"/>
            <person name="Walter F."/>
            <person name="Albersmeier A."/>
            <person name="Kalinowski J."/>
            <person name="Ruckert C."/>
        </authorList>
    </citation>
    <scope>NUCLEOTIDE SEQUENCE</scope>
    <source>
        <strain evidence="1">JCM 31311</strain>
    </source>
</reference>
<proteinExistence type="predicted"/>
<accession>A0A918BUC5</accession>
<keyword evidence="2" id="KW-1185">Reference proteome</keyword>
<dbReference type="Proteomes" id="UP000603865">
    <property type="component" value="Unassembled WGS sequence"/>
</dbReference>